<evidence type="ECO:0000259" key="7">
    <source>
        <dbReference type="Pfam" id="PF01850"/>
    </source>
</evidence>
<evidence type="ECO:0000256" key="6">
    <source>
        <dbReference type="HAMAP-Rule" id="MF_00265"/>
    </source>
</evidence>
<dbReference type="GO" id="GO:0090729">
    <property type="term" value="F:toxin activity"/>
    <property type="evidence" value="ECO:0007669"/>
    <property type="project" value="UniProtKB-KW"/>
</dbReference>
<comment type="similarity">
    <text evidence="6">Belongs to the PINc/VapC protein family.</text>
</comment>
<feature type="domain" description="PIN" evidence="7">
    <location>
        <begin position="5"/>
        <end position="126"/>
    </location>
</feature>
<keyword evidence="4 6" id="KW-0378">Hydrolase</keyword>
<evidence type="ECO:0000313" key="8">
    <source>
        <dbReference type="EMBL" id="CCH74416.1"/>
    </source>
</evidence>
<dbReference type="Gene3D" id="3.40.50.1010">
    <property type="entry name" value="5'-nuclease"/>
    <property type="match status" value="1"/>
</dbReference>
<feature type="binding site" evidence="6">
    <location>
        <position position="7"/>
    </location>
    <ligand>
        <name>Mg(2+)</name>
        <dbReference type="ChEBI" id="CHEBI:18420"/>
    </ligand>
</feature>
<dbReference type="SUPFAM" id="SSF88723">
    <property type="entry name" value="PIN domain-like"/>
    <property type="match status" value="1"/>
</dbReference>
<keyword evidence="2 6" id="KW-0540">Nuclease</keyword>
<dbReference type="RefSeq" id="WP_048695025.1">
    <property type="nucleotide sequence ID" value="NZ_HG764815.1"/>
</dbReference>
<evidence type="ECO:0000256" key="2">
    <source>
        <dbReference type="ARBA" id="ARBA00022722"/>
    </source>
</evidence>
<proteinExistence type="inferred from homology"/>
<evidence type="ECO:0000256" key="1">
    <source>
        <dbReference type="ARBA" id="ARBA00022649"/>
    </source>
</evidence>
<keyword evidence="1 6" id="KW-1277">Toxin-antitoxin system</keyword>
<evidence type="ECO:0000256" key="3">
    <source>
        <dbReference type="ARBA" id="ARBA00022723"/>
    </source>
</evidence>
<organism evidence="8 9">
    <name type="scientific">Nostocoides australiense Ben110</name>
    <dbReference type="NCBI Taxonomy" id="1193182"/>
    <lineage>
        <taxon>Bacteria</taxon>
        <taxon>Bacillati</taxon>
        <taxon>Actinomycetota</taxon>
        <taxon>Actinomycetes</taxon>
        <taxon>Micrococcales</taxon>
        <taxon>Intrasporangiaceae</taxon>
        <taxon>Nostocoides</taxon>
    </lineage>
</organism>
<dbReference type="InterPro" id="IPR022907">
    <property type="entry name" value="VapC_family"/>
</dbReference>
<dbReference type="EC" id="3.1.-.-" evidence="6"/>
<keyword evidence="3 6" id="KW-0479">Metal-binding</keyword>
<dbReference type="Proteomes" id="UP000035763">
    <property type="component" value="Unassembled WGS sequence"/>
</dbReference>
<gene>
    <name evidence="6" type="primary">vapC</name>
    <name evidence="8" type="ORF">BN11_440005</name>
</gene>
<keyword evidence="9" id="KW-1185">Reference proteome</keyword>
<comment type="cofactor">
    <cofactor evidence="6">
        <name>Mg(2+)</name>
        <dbReference type="ChEBI" id="CHEBI:18420"/>
    </cofactor>
</comment>
<dbReference type="InterPro" id="IPR002716">
    <property type="entry name" value="PIN_dom"/>
</dbReference>
<dbReference type="InterPro" id="IPR029060">
    <property type="entry name" value="PIN-like_dom_sf"/>
</dbReference>
<evidence type="ECO:0000313" key="9">
    <source>
        <dbReference type="Proteomes" id="UP000035763"/>
    </source>
</evidence>
<dbReference type="GO" id="GO:0004540">
    <property type="term" value="F:RNA nuclease activity"/>
    <property type="evidence" value="ECO:0007669"/>
    <property type="project" value="InterPro"/>
</dbReference>
<reference evidence="8 9" key="1">
    <citation type="journal article" date="2013" name="ISME J.">
        <title>A metabolic model for members of the genus Tetrasphaera involved in enhanced biological phosphorus removal.</title>
        <authorList>
            <person name="Kristiansen R."/>
            <person name="Nguyen H.T.T."/>
            <person name="Saunders A.M."/>
            <person name="Nielsen J.L."/>
            <person name="Wimmer R."/>
            <person name="Le V.Q."/>
            <person name="McIlroy S.J."/>
            <person name="Petrovski S."/>
            <person name="Seviour R.J."/>
            <person name="Calteau A."/>
            <person name="Nielsen K.L."/>
            <person name="Nielsen P.H."/>
        </authorList>
    </citation>
    <scope>NUCLEOTIDE SEQUENCE [LARGE SCALE GENOMIC DNA]</scope>
    <source>
        <strain evidence="8 9">Ben110</strain>
    </source>
</reference>
<protein>
    <recommendedName>
        <fullName evidence="6">Ribonuclease VapC</fullName>
        <shortName evidence="6">RNase VapC</shortName>
        <ecNumber evidence="6">3.1.-.-</ecNumber>
    </recommendedName>
    <alternativeName>
        <fullName evidence="6">Toxin VapC</fullName>
    </alternativeName>
</protein>
<dbReference type="AlphaFoldDB" id="W6K074"/>
<comment type="function">
    <text evidence="6">Toxic component of a toxin-antitoxin (TA) system. An RNase.</text>
</comment>
<dbReference type="EMBL" id="CAJA01000379">
    <property type="protein sequence ID" value="CCH74416.1"/>
    <property type="molecule type" value="Genomic_DNA"/>
</dbReference>
<sequence>MIDLFVDSPVFLHALGAPVAVTPACQALIRSAQEHTVRLHTAVECVQEIAFHRTRMGGVSRALAQVNAIRDLCVVHPFDDRVLDRGLELMAVTTIRGRDAFIAATALLAGFESIVTTDARFVEVPGLRPAGPGSWTA</sequence>
<dbReference type="STRING" id="1193182.BN11_440005"/>
<accession>W6K074</accession>
<dbReference type="Pfam" id="PF01850">
    <property type="entry name" value="PIN"/>
    <property type="match status" value="1"/>
</dbReference>
<dbReference type="GO" id="GO:0016787">
    <property type="term" value="F:hydrolase activity"/>
    <property type="evidence" value="ECO:0007669"/>
    <property type="project" value="UniProtKB-KW"/>
</dbReference>
<name>W6K074_9MICO</name>
<comment type="caution">
    <text evidence="8">The sequence shown here is derived from an EMBL/GenBank/DDBJ whole genome shotgun (WGS) entry which is preliminary data.</text>
</comment>
<dbReference type="GO" id="GO:0000287">
    <property type="term" value="F:magnesium ion binding"/>
    <property type="evidence" value="ECO:0007669"/>
    <property type="project" value="UniProtKB-UniRule"/>
</dbReference>
<evidence type="ECO:0000256" key="4">
    <source>
        <dbReference type="ARBA" id="ARBA00022801"/>
    </source>
</evidence>
<keyword evidence="5 6" id="KW-0460">Magnesium</keyword>
<keyword evidence="6" id="KW-0800">Toxin</keyword>
<feature type="binding site" evidence="6">
    <location>
        <position position="99"/>
    </location>
    <ligand>
        <name>Mg(2+)</name>
        <dbReference type="ChEBI" id="CHEBI:18420"/>
    </ligand>
</feature>
<dbReference type="HAMAP" id="MF_00265">
    <property type="entry name" value="VapC_Nob1"/>
    <property type="match status" value="1"/>
</dbReference>
<evidence type="ECO:0000256" key="5">
    <source>
        <dbReference type="ARBA" id="ARBA00022842"/>
    </source>
</evidence>